<evidence type="ECO:0000313" key="2">
    <source>
        <dbReference type="EnsemblMetazoa" id="GAUT036089-PA"/>
    </source>
</evidence>
<evidence type="ECO:0000313" key="3">
    <source>
        <dbReference type="Proteomes" id="UP000078200"/>
    </source>
</evidence>
<dbReference type="Proteomes" id="UP000078200">
    <property type="component" value="Unassembled WGS sequence"/>
</dbReference>
<sequence length="178" mass="19763">MANAIKQCYRNKLQEKISVWCAKKNDKLLERQDLHKYNPHDRRVINIYYLGANDWKSPHGLVVTCRTDCGMVFNNVETVWPLWARARWRGAGLLIFGCGVTVTVIGYGDGGVVAGIAVFPGSSAAFPPLRVHRYAGNIVWSTQGPVHRDEGAKLAYFANLHVAFLLNFIYEALGGGGK</sequence>
<keyword evidence="1" id="KW-1133">Transmembrane helix</keyword>
<feature type="transmembrane region" description="Helical" evidence="1">
    <location>
        <begin position="93"/>
        <end position="119"/>
    </location>
</feature>
<organism evidence="2 3">
    <name type="scientific">Glossina austeni</name>
    <name type="common">Savannah tsetse fly</name>
    <dbReference type="NCBI Taxonomy" id="7395"/>
    <lineage>
        <taxon>Eukaryota</taxon>
        <taxon>Metazoa</taxon>
        <taxon>Ecdysozoa</taxon>
        <taxon>Arthropoda</taxon>
        <taxon>Hexapoda</taxon>
        <taxon>Insecta</taxon>
        <taxon>Pterygota</taxon>
        <taxon>Neoptera</taxon>
        <taxon>Endopterygota</taxon>
        <taxon>Diptera</taxon>
        <taxon>Brachycera</taxon>
        <taxon>Muscomorpha</taxon>
        <taxon>Hippoboscoidea</taxon>
        <taxon>Glossinidae</taxon>
        <taxon>Glossina</taxon>
    </lineage>
</organism>
<protein>
    <submittedName>
        <fullName evidence="2">Uncharacterized protein</fullName>
    </submittedName>
</protein>
<accession>A0A1A9VG33</accession>
<keyword evidence="1" id="KW-0472">Membrane</keyword>
<keyword evidence="1" id="KW-0812">Transmembrane</keyword>
<keyword evidence="3" id="KW-1185">Reference proteome</keyword>
<proteinExistence type="predicted"/>
<dbReference type="AlphaFoldDB" id="A0A1A9VG33"/>
<dbReference type="VEuPathDB" id="VectorBase:GAUT036089"/>
<reference evidence="2" key="1">
    <citation type="submission" date="2020-05" db="UniProtKB">
        <authorList>
            <consortium name="EnsemblMetazoa"/>
        </authorList>
    </citation>
    <scope>IDENTIFICATION</scope>
    <source>
        <strain evidence="2">TTRI</strain>
    </source>
</reference>
<dbReference type="EnsemblMetazoa" id="GAUT036089-RA">
    <property type="protein sequence ID" value="GAUT036089-PA"/>
    <property type="gene ID" value="GAUT036089"/>
</dbReference>
<evidence type="ECO:0000256" key="1">
    <source>
        <dbReference type="SAM" id="Phobius"/>
    </source>
</evidence>
<feature type="transmembrane region" description="Helical" evidence="1">
    <location>
        <begin position="154"/>
        <end position="173"/>
    </location>
</feature>
<name>A0A1A9VG33_GLOAU</name>